<feature type="domain" description="Microcystin LR degradation protein MlrC N-terminal" evidence="2">
    <location>
        <begin position="8"/>
        <end position="285"/>
    </location>
</feature>
<protein>
    <submittedName>
        <fullName evidence="3">M81 family metallopeptidase</fullName>
    </submittedName>
</protein>
<organism evidence="3 4">
    <name type="scientific">Neorhizobium phenanthreniclasticum</name>
    <dbReference type="NCBI Taxonomy" id="3157917"/>
    <lineage>
        <taxon>Bacteria</taxon>
        <taxon>Pseudomonadati</taxon>
        <taxon>Pseudomonadota</taxon>
        <taxon>Alphaproteobacteria</taxon>
        <taxon>Hyphomicrobiales</taxon>
        <taxon>Rhizobiaceae</taxon>
        <taxon>Rhizobium/Agrobacterium group</taxon>
        <taxon>Neorhizobium</taxon>
    </lineage>
</organism>
<comment type="caution">
    <text evidence="3">The sequence shown here is derived from an EMBL/GenBank/DDBJ whole genome shotgun (WGS) entry which is preliminary data.</text>
</comment>
<dbReference type="InterPro" id="IPR015995">
    <property type="entry name" value="MlrC_N"/>
</dbReference>
<evidence type="ECO:0000259" key="1">
    <source>
        <dbReference type="Pfam" id="PF07171"/>
    </source>
</evidence>
<sequence>MMTSKPFRVAVGRLYHESNRLNPQPATEEQFEIERGELVLNASGSTLAGIVTELQGEAMILPTLSVAAPPSGLIDDDFYQRVAQEFLDEIERLQPDAVVLDLHGAGATTRLADLEGDLLFRLRALVGPAVPVGIGLDLHAHLTDAMLRNTDVCIACKENPHSDVVECGAKAARLILQTLRGSLFPVTTSARVPMILPGAGETASGPLGEIHAKARAFQNAFPEVLDVSIYNVFRYADDHHIGQVVTVMTNRPEPISAKIAKDLAGDFWRYRERFEDELLSIDEAFLRVRNEARERPYVMADMGDRILAGAPGDSVILLSAVLDEFADLRGALTITDPASARAAIAAGVGSVVTMKVGGQITPGFRPREVTGKVLHVSDGNFTLAGPFHGGEESSLGETAVLLIDDRIYLILTSKPAFSHDPAVFTSQGIDIGGLDFVIVKSGYHFTMNFAGIATPLLVSTPGVGYYRKGAFTYEKSRFWPEHAVDQPEINVAIYGGVRMVTDEECKAA</sequence>
<name>A0ABV0M124_9HYPH</name>
<proteinExistence type="predicted"/>
<reference evidence="3 4" key="1">
    <citation type="submission" date="2024-05" db="EMBL/GenBank/DDBJ databases">
        <title>Neorhizobium sp. Rsf11, a plant growth promoting and heavy metal resistant PAH-degrader.</title>
        <authorList>
            <person name="Golubev S.N."/>
            <person name="Muratova A.Y."/>
            <person name="Markelova M.I."/>
        </authorList>
    </citation>
    <scope>NUCLEOTIDE SEQUENCE [LARGE SCALE GENOMIC DNA]</scope>
    <source>
        <strain evidence="3 4">Rsf11</strain>
    </source>
</reference>
<feature type="domain" description="Microcystin LR degradation protein MlrC C-terminal" evidence="1">
    <location>
        <begin position="299"/>
        <end position="463"/>
    </location>
</feature>
<evidence type="ECO:0000259" key="2">
    <source>
        <dbReference type="Pfam" id="PF07364"/>
    </source>
</evidence>
<dbReference type="Pfam" id="PF07364">
    <property type="entry name" value="DUF1485"/>
    <property type="match status" value="1"/>
</dbReference>
<dbReference type="EMBL" id="JBEAAL010000006">
    <property type="protein sequence ID" value="MEQ1405564.1"/>
    <property type="molecule type" value="Genomic_DNA"/>
</dbReference>
<keyword evidence="4" id="KW-1185">Reference proteome</keyword>
<evidence type="ECO:0000313" key="4">
    <source>
        <dbReference type="Proteomes" id="UP001496627"/>
    </source>
</evidence>
<evidence type="ECO:0000313" key="3">
    <source>
        <dbReference type="EMBL" id="MEQ1405564.1"/>
    </source>
</evidence>
<dbReference type="Proteomes" id="UP001496627">
    <property type="component" value="Unassembled WGS sequence"/>
</dbReference>
<accession>A0ABV0M124</accession>
<dbReference type="RefSeq" id="WP_280107495.1">
    <property type="nucleotide sequence ID" value="NZ_JBEAAL010000006.1"/>
</dbReference>
<gene>
    <name evidence="3" type="ORF">ABK249_11530</name>
</gene>
<dbReference type="Pfam" id="PF07171">
    <property type="entry name" value="MlrC_C"/>
    <property type="match status" value="1"/>
</dbReference>
<dbReference type="InterPro" id="IPR010799">
    <property type="entry name" value="MlrC_C"/>
</dbReference>